<evidence type="ECO:0000256" key="3">
    <source>
        <dbReference type="PROSITE-ProRule" id="PRU00023"/>
    </source>
</evidence>
<dbReference type="SMART" id="SM00248">
    <property type="entry name" value="ANK"/>
    <property type="match status" value="3"/>
</dbReference>
<sequence>MRIPGSFSSGVWYQPGYYEHSKIQRLLPIDDPALDSVEAQRMMQRLLADKINSYADIDELRLLLVSGAQADGVVTQGLTPLHYACHRDYLGAAKLLLVRGAKVNAVDDAGYSPLHLCAEKGNYRLLKLLLQYMARVCYVDPKDAKKEFPLRESVDEPLRMAIRRGHYECARLLLDNGADPNAKYFDGPEITHVSPLDTHFLRLLAWWGNSINAKEGFIEALSKFSSKRESPATISCCFPAARPLVRFFLVGKNNNECAQQGNSRK</sequence>
<keyword evidence="1" id="KW-0677">Repeat</keyword>
<keyword evidence="5" id="KW-1185">Reference proteome</keyword>
<dbReference type="Pfam" id="PF12796">
    <property type="entry name" value="Ank_2"/>
    <property type="match status" value="1"/>
</dbReference>
<evidence type="ECO:0000313" key="5">
    <source>
        <dbReference type="Proteomes" id="UP001201812"/>
    </source>
</evidence>
<reference evidence="4" key="1">
    <citation type="submission" date="2022-01" db="EMBL/GenBank/DDBJ databases">
        <title>Genome Sequence Resource for Two Populations of Ditylenchus destructor, the Migratory Endoparasitic Phytonematode.</title>
        <authorList>
            <person name="Zhang H."/>
            <person name="Lin R."/>
            <person name="Xie B."/>
        </authorList>
    </citation>
    <scope>NUCLEOTIDE SEQUENCE</scope>
    <source>
        <strain evidence="4">BazhouSP</strain>
    </source>
</reference>
<feature type="repeat" description="ANK" evidence="3">
    <location>
        <begin position="153"/>
        <end position="185"/>
    </location>
</feature>
<dbReference type="PANTHER" id="PTHR24189:SF50">
    <property type="entry name" value="ANKYRIN REPEAT AND SOCS BOX PROTEIN 2"/>
    <property type="match status" value="1"/>
</dbReference>
<name>A0AAD4MPQ0_9BILA</name>
<organism evidence="4 5">
    <name type="scientific">Ditylenchus destructor</name>
    <dbReference type="NCBI Taxonomy" id="166010"/>
    <lineage>
        <taxon>Eukaryota</taxon>
        <taxon>Metazoa</taxon>
        <taxon>Ecdysozoa</taxon>
        <taxon>Nematoda</taxon>
        <taxon>Chromadorea</taxon>
        <taxon>Rhabditida</taxon>
        <taxon>Tylenchina</taxon>
        <taxon>Tylenchomorpha</taxon>
        <taxon>Sphaerularioidea</taxon>
        <taxon>Anguinidae</taxon>
        <taxon>Anguininae</taxon>
        <taxon>Ditylenchus</taxon>
    </lineage>
</organism>
<proteinExistence type="predicted"/>
<dbReference type="PROSITE" id="PS50088">
    <property type="entry name" value="ANK_REPEAT"/>
    <property type="match status" value="3"/>
</dbReference>
<feature type="repeat" description="ANK" evidence="3">
    <location>
        <begin position="76"/>
        <end position="108"/>
    </location>
</feature>
<dbReference type="PRINTS" id="PR01415">
    <property type="entry name" value="ANKYRIN"/>
</dbReference>
<feature type="repeat" description="ANK" evidence="3">
    <location>
        <begin position="109"/>
        <end position="141"/>
    </location>
</feature>
<comment type="caution">
    <text evidence="4">The sequence shown here is derived from an EMBL/GenBank/DDBJ whole genome shotgun (WGS) entry which is preliminary data.</text>
</comment>
<keyword evidence="2 3" id="KW-0040">ANK repeat</keyword>
<dbReference type="InterPro" id="IPR002110">
    <property type="entry name" value="Ankyrin_rpt"/>
</dbReference>
<dbReference type="Gene3D" id="1.25.40.20">
    <property type="entry name" value="Ankyrin repeat-containing domain"/>
    <property type="match status" value="1"/>
</dbReference>
<dbReference type="PANTHER" id="PTHR24189">
    <property type="entry name" value="MYOTROPHIN"/>
    <property type="match status" value="1"/>
</dbReference>
<dbReference type="InterPro" id="IPR050745">
    <property type="entry name" value="Multifunctional_regulatory"/>
</dbReference>
<dbReference type="AlphaFoldDB" id="A0AAD4MPQ0"/>
<accession>A0AAD4MPQ0</accession>
<gene>
    <name evidence="4" type="ORF">DdX_15303</name>
</gene>
<dbReference type="PROSITE" id="PS50297">
    <property type="entry name" value="ANK_REP_REGION"/>
    <property type="match status" value="3"/>
</dbReference>
<dbReference type="SUPFAM" id="SSF48403">
    <property type="entry name" value="Ankyrin repeat"/>
    <property type="match status" value="1"/>
</dbReference>
<evidence type="ECO:0000256" key="2">
    <source>
        <dbReference type="ARBA" id="ARBA00023043"/>
    </source>
</evidence>
<dbReference type="EMBL" id="JAKKPZ010000094">
    <property type="protein sequence ID" value="KAI1702730.1"/>
    <property type="molecule type" value="Genomic_DNA"/>
</dbReference>
<dbReference type="InterPro" id="IPR036770">
    <property type="entry name" value="Ankyrin_rpt-contain_sf"/>
</dbReference>
<dbReference type="Pfam" id="PF00023">
    <property type="entry name" value="Ank"/>
    <property type="match status" value="1"/>
</dbReference>
<dbReference type="Proteomes" id="UP001201812">
    <property type="component" value="Unassembled WGS sequence"/>
</dbReference>
<evidence type="ECO:0000256" key="1">
    <source>
        <dbReference type="ARBA" id="ARBA00022737"/>
    </source>
</evidence>
<evidence type="ECO:0000313" key="4">
    <source>
        <dbReference type="EMBL" id="KAI1702730.1"/>
    </source>
</evidence>
<protein>
    <submittedName>
        <fullName evidence="4">Ankyrin repeats (3 copies) domain-containing protein</fullName>
    </submittedName>
</protein>